<keyword evidence="1" id="KW-1133">Transmembrane helix</keyword>
<dbReference type="NCBIfam" id="NF041390">
    <property type="entry name" value="TadE_Rv3655c"/>
    <property type="match status" value="1"/>
</dbReference>
<dbReference type="Pfam" id="PF07811">
    <property type="entry name" value="TadE"/>
    <property type="match status" value="1"/>
</dbReference>
<protein>
    <submittedName>
        <fullName evidence="3">Pilus assembly protein</fullName>
    </submittedName>
</protein>
<dbReference type="Proteomes" id="UP000700815">
    <property type="component" value="Unassembled WGS sequence"/>
</dbReference>
<evidence type="ECO:0000256" key="1">
    <source>
        <dbReference type="SAM" id="Phobius"/>
    </source>
</evidence>
<evidence type="ECO:0000259" key="2">
    <source>
        <dbReference type="Pfam" id="PF07811"/>
    </source>
</evidence>
<organism evidence="3 4">
    <name type="scientific">Bifidobacterium miconis</name>
    <dbReference type="NCBI Taxonomy" id="2834435"/>
    <lineage>
        <taxon>Bacteria</taxon>
        <taxon>Bacillati</taxon>
        <taxon>Actinomycetota</taxon>
        <taxon>Actinomycetes</taxon>
        <taxon>Bifidobacteriales</taxon>
        <taxon>Bifidobacteriaceae</taxon>
        <taxon>Bifidobacterium</taxon>
    </lineage>
</organism>
<reference evidence="3 4" key="1">
    <citation type="submission" date="2021-05" db="EMBL/GenBank/DDBJ databases">
        <title>Phylogenetic classification of ten novel species belonging to the genus Bifidobacterium comprising B. colchicus sp. nov., B. abeli sp. nov., B. bicoloris sp. nov., B. guerezis sp. nov., B. rosaliae sp. nov., B. santillanensis sp. nov., B. argentati sp. nov., B. amazzoni sp. nov., B. pluviali sp. nov., and B. pinnaculum sp. nov.</title>
        <authorList>
            <person name="Lugli G.A."/>
            <person name="Ruiz Garcia L."/>
            <person name="Margolles A."/>
            <person name="Ventura M."/>
        </authorList>
    </citation>
    <scope>NUCLEOTIDE SEQUENCE [LARGE SCALE GENOMIC DNA]</scope>
    <source>
        <strain evidence="3 4">82T10</strain>
    </source>
</reference>
<proteinExistence type="predicted"/>
<gene>
    <name evidence="3" type="ORF">KIH79_08880</name>
</gene>
<feature type="domain" description="TadE-like" evidence="2">
    <location>
        <begin position="23"/>
        <end position="65"/>
    </location>
</feature>
<keyword evidence="4" id="KW-1185">Reference proteome</keyword>
<accession>A0ABS6WGH0</accession>
<name>A0ABS6WGH0_9BIFI</name>
<dbReference type="InterPro" id="IPR012495">
    <property type="entry name" value="TadE-like_dom"/>
</dbReference>
<comment type="caution">
    <text evidence="3">The sequence shown here is derived from an EMBL/GenBank/DDBJ whole genome shotgun (WGS) entry which is preliminary data.</text>
</comment>
<dbReference type="EMBL" id="JAHBBH010000025">
    <property type="protein sequence ID" value="MBW3093032.1"/>
    <property type="molecule type" value="Genomic_DNA"/>
</dbReference>
<keyword evidence="1" id="KW-0472">Membrane</keyword>
<evidence type="ECO:0000313" key="3">
    <source>
        <dbReference type="EMBL" id="MBW3093032.1"/>
    </source>
</evidence>
<sequence length="128" mass="12978">MRRRLFTCITAALRRVGKPADEGAATAEFAVVLPAVVAVALLLMCLARTVVVSMDCQDAAAAAARELVVAGDDADPYGMARAVAGDDVSVSVARNGDLATVTVQCPVVPDPIGVLPTNVTGKATGVLS</sequence>
<keyword evidence="1" id="KW-0812">Transmembrane</keyword>
<dbReference type="InterPro" id="IPR049790">
    <property type="entry name" value="Rv3655c/TadE"/>
</dbReference>
<evidence type="ECO:0000313" key="4">
    <source>
        <dbReference type="Proteomes" id="UP000700815"/>
    </source>
</evidence>
<feature type="transmembrane region" description="Helical" evidence="1">
    <location>
        <begin position="27"/>
        <end position="47"/>
    </location>
</feature>